<keyword evidence="13" id="KW-1185">Reference proteome</keyword>
<dbReference type="Pfam" id="PF02653">
    <property type="entry name" value="BPD_transp_2"/>
    <property type="match status" value="1"/>
</dbReference>
<feature type="transmembrane region" description="Helical" evidence="11">
    <location>
        <begin position="229"/>
        <end position="250"/>
    </location>
</feature>
<feature type="transmembrane region" description="Helical" evidence="11">
    <location>
        <begin position="262"/>
        <end position="285"/>
    </location>
</feature>
<evidence type="ECO:0000256" key="3">
    <source>
        <dbReference type="ARBA" id="ARBA00022475"/>
    </source>
</evidence>
<dbReference type="RefSeq" id="WP_311421758.1">
    <property type="nucleotide sequence ID" value="NZ_JAVREH010000004.1"/>
</dbReference>
<accession>A0ABU2J6I5</accession>
<keyword evidence="6 11" id="KW-0812">Transmembrane</keyword>
<keyword evidence="7 11" id="KW-1133">Transmembrane helix</keyword>
<reference evidence="13" key="1">
    <citation type="submission" date="2023-07" db="EMBL/GenBank/DDBJ databases">
        <title>30 novel species of actinomycetes from the DSMZ collection.</title>
        <authorList>
            <person name="Nouioui I."/>
        </authorList>
    </citation>
    <scope>NUCLEOTIDE SEQUENCE [LARGE SCALE GENOMIC DNA]</scope>
    <source>
        <strain evidence="13">DSM 44399</strain>
    </source>
</reference>
<sequence>MTTAVLAPDERVARVGLLRQLLVKPEFGSLIGAIVVFVFFALQSDVFRSTNGIANWLDTASTVGLMAVPVALLMIGGHFDLSAGVQTGTSGLATGIMTTYWGLNVYASLFVSLLLMLGIGFVNGYLVTRTGLPSFIITLGTFLGLQGINLGVTKQVTNTVQVSNLDLVPGYRGLKDVLGSTVTIHGSNFQIAILWWLLLTAFGSYLLLKTRFGNWIFATGGDTNASKNVGVPTGRTTIALFMLTSAFAWFVGNTQIVRFGTIQAQVGIGQELIFIVAAVIGGCLLTGGYGSVIGAAVGALIFGMTQQGIVYAGQQGIVYAGWNSDWFKLFVGAMLLLAVLSNQVVRRYAEQSRR</sequence>
<comment type="caution">
    <text evidence="12">The sequence shown here is derived from an EMBL/GenBank/DDBJ whole genome shotgun (WGS) entry which is preliminary data.</text>
</comment>
<comment type="function">
    <text evidence="9">Part of the binding-protein-dependent transport system for D-xylose. Probably responsible for the translocation of the substrate across the membrane.</text>
</comment>
<evidence type="ECO:0000256" key="4">
    <source>
        <dbReference type="ARBA" id="ARBA00022519"/>
    </source>
</evidence>
<organism evidence="12 13">
    <name type="scientific">Jatrophihabitans lederbergiae</name>
    <dbReference type="NCBI Taxonomy" id="3075547"/>
    <lineage>
        <taxon>Bacteria</taxon>
        <taxon>Bacillati</taxon>
        <taxon>Actinomycetota</taxon>
        <taxon>Actinomycetes</taxon>
        <taxon>Jatrophihabitantales</taxon>
        <taxon>Jatrophihabitantaceae</taxon>
        <taxon>Jatrophihabitans</taxon>
    </lineage>
</organism>
<evidence type="ECO:0000256" key="6">
    <source>
        <dbReference type="ARBA" id="ARBA00022692"/>
    </source>
</evidence>
<comment type="subcellular location">
    <subcellularLocation>
        <location evidence="1">Cell membrane</location>
        <topology evidence="1">Multi-pass membrane protein</topology>
    </subcellularLocation>
</comment>
<proteinExistence type="predicted"/>
<keyword evidence="4" id="KW-0997">Cell inner membrane</keyword>
<dbReference type="PANTHER" id="PTHR32196">
    <property type="entry name" value="ABC TRANSPORTER PERMEASE PROTEIN YPHD-RELATED-RELATED"/>
    <property type="match status" value="1"/>
</dbReference>
<evidence type="ECO:0000256" key="8">
    <source>
        <dbReference type="ARBA" id="ARBA00023136"/>
    </source>
</evidence>
<feature type="transmembrane region" description="Helical" evidence="11">
    <location>
        <begin position="27"/>
        <end position="47"/>
    </location>
</feature>
<gene>
    <name evidence="12" type="ORF">RM423_04255</name>
</gene>
<feature type="transmembrane region" description="Helical" evidence="11">
    <location>
        <begin position="326"/>
        <end position="345"/>
    </location>
</feature>
<keyword evidence="8 11" id="KW-0472">Membrane</keyword>
<evidence type="ECO:0000256" key="10">
    <source>
        <dbReference type="ARBA" id="ARBA00035686"/>
    </source>
</evidence>
<keyword evidence="3" id="KW-1003">Cell membrane</keyword>
<dbReference type="Proteomes" id="UP001183176">
    <property type="component" value="Unassembled WGS sequence"/>
</dbReference>
<evidence type="ECO:0000313" key="12">
    <source>
        <dbReference type="EMBL" id="MDT0260600.1"/>
    </source>
</evidence>
<feature type="transmembrane region" description="Helical" evidence="11">
    <location>
        <begin position="99"/>
        <end position="122"/>
    </location>
</feature>
<dbReference type="CDD" id="cd06579">
    <property type="entry name" value="TM_PBP1_transp_AraH_like"/>
    <property type="match status" value="1"/>
</dbReference>
<dbReference type="InterPro" id="IPR001851">
    <property type="entry name" value="ABC_transp_permease"/>
</dbReference>
<evidence type="ECO:0000256" key="11">
    <source>
        <dbReference type="SAM" id="Phobius"/>
    </source>
</evidence>
<keyword evidence="5" id="KW-0762">Sugar transport</keyword>
<evidence type="ECO:0000256" key="9">
    <source>
        <dbReference type="ARBA" id="ARBA00035611"/>
    </source>
</evidence>
<feature type="transmembrane region" description="Helical" evidence="11">
    <location>
        <begin position="134"/>
        <end position="152"/>
    </location>
</feature>
<evidence type="ECO:0000256" key="7">
    <source>
        <dbReference type="ARBA" id="ARBA00022989"/>
    </source>
</evidence>
<evidence type="ECO:0000256" key="1">
    <source>
        <dbReference type="ARBA" id="ARBA00004651"/>
    </source>
</evidence>
<feature type="transmembrane region" description="Helical" evidence="11">
    <location>
        <begin position="59"/>
        <end position="79"/>
    </location>
</feature>
<evidence type="ECO:0000313" key="13">
    <source>
        <dbReference type="Proteomes" id="UP001183176"/>
    </source>
</evidence>
<protein>
    <recommendedName>
        <fullName evidence="10">Xylose transport system permease protein XylH</fullName>
    </recommendedName>
</protein>
<keyword evidence="2" id="KW-0813">Transport</keyword>
<feature type="transmembrane region" description="Helical" evidence="11">
    <location>
        <begin position="189"/>
        <end position="208"/>
    </location>
</feature>
<name>A0ABU2J6I5_9ACTN</name>
<dbReference type="PANTHER" id="PTHR32196:SF32">
    <property type="entry name" value="XYLOSE TRANSPORT SYSTEM PERMEASE PROTEIN XYLH"/>
    <property type="match status" value="1"/>
</dbReference>
<dbReference type="EMBL" id="JAVREH010000004">
    <property type="protein sequence ID" value="MDT0260600.1"/>
    <property type="molecule type" value="Genomic_DNA"/>
</dbReference>
<evidence type="ECO:0000256" key="5">
    <source>
        <dbReference type="ARBA" id="ARBA00022597"/>
    </source>
</evidence>
<evidence type="ECO:0000256" key="2">
    <source>
        <dbReference type="ARBA" id="ARBA00022448"/>
    </source>
</evidence>